<protein>
    <submittedName>
        <fullName evidence="2">Bacitracin ABC transporter, permease protein</fullName>
    </submittedName>
</protein>
<dbReference type="EMBL" id="CP001698">
    <property type="protein sequence ID" value="ADN02816.1"/>
    <property type="molecule type" value="Genomic_DNA"/>
</dbReference>
<dbReference type="KEGG" id="sta:STHERM_c18810"/>
<feature type="transmembrane region" description="Helical" evidence="1">
    <location>
        <begin position="20"/>
        <end position="41"/>
    </location>
</feature>
<feature type="transmembrane region" description="Helical" evidence="1">
    <location>
        <begin position="122"/>
        <end position="143"/>
    </location>
</feature>
<accession>E0RPW3</accession>
<dbReference type="AlphaFoldDB" id="E0RPW3"/>
<reference key="1">
    <citation type="submission" date="2009-08" db="EMBL/GenBank/DDBJ databases">
        <title>The genome sequence of Spirochaeta thermophila DSM6192.</title>
        <authorList>
            <person name="Angelov A."/>
            <person name="Mientus M."/>
            <person name="Wittenberg S."/>
            <person name="Lehmann R."/>
            <person name="Liesegang H."/>
            <person name="Daniel R."/>
            <person name="Liebl W."/>
        </authorList>
    </citation>
    <scope>NUCLEOTIDE SEQUENCE</scope>
    <source>
        <strain>DSM 6192</strain>
    </source>
</reference>
<evidence type="ECO:0000256" key="1">
    <source>
        <dbReference type="SAM" id="Phobius"/>
    </source>
</evidence>
<feature type="transmembrane region" description="Helical" evidence="1">
    <location>
        <begin position="190"/>
        <end position="214"/>
    </location>
</feature>
<name>E0RPW3_WINT6</name>
<feature type="transmembrane region" description="Helical" evidence="1">
    <location>
        <begin position="234"/>
        <end position="255"/>
    </location>
</feature>
<dbReference type="PaxDb" id="665571-STHERM_c18810"/>
<dbReference type="RefSeq" id="WP_013314655.1">
    <property type="nucleotide sequence ID" value="NC_014484.1"/>
</dbReference>
<keyword evidence="1" id="KW-1133">Transmembrane helix</keyword>
<evidence type="ECO:0000313" key="3">
    <source>
        <dbReference type="Proteomes" id="UP000001296"/>
    </source>
</evidence>
<evidence type="ECO:0000313" key="2">
    <source>
        <dbReference type="EMBL" id="ADN02816.1"/>
    </source>
</evidence>
<gene>
    <name evidence="2" type="ordered locus">STHERM_c18810</name>
</gene>
<dbReference type="eggNOG" id="COG1277">
    <property type="taxonomic scope" value="Bacteria"/>
</dbReference>
<keyword evidence="1" id="KW-0472">Membrane</keyword>
<organism evidence="2 3">
    <name type="scientific">Winmispira thermophila (strain ATCC 49972 / DSM 6192 / RI 19.B1)</name>
    <name type="common">Spirochaeta thermophila</name>
    <dbReference type="NCBI Taxonomy" id="665571"/>
    <lineage>
        <taxon>Bacteria</taxon>
        <taxon>Pseudomonadati</taxon>
        <taxon>Spirochaetota</taxon>
        <taxon>Spirochaetia</taxon>
        <taxon>Winmispirales</taxon>
        <taxon>Winmispiraceae</taxon>
        <taxon>Winmispira</taxon>
    </lineage>
</organism>
<sequence>MTYGRMVRAELLSLRRSPLVWLSLLAMGFGTTVVVLLMYLMQHPDLIPSSGLLRTKMALFSTVTTWEGYLAVLTQMTAVAGMVVGGFVASFVFGRDFTYGTYRDLLVAPGGRGLLVHARHTVYFLWSAVLLLEVIVLGLPAGWGLSLPGWGLDVLEAGLARLLVTGALGVALGTVIGCAALFSRGVFGPLGVLVLCVVLGQLFPLVGGGEYFPWSVVAIHSGAAGEEALRLLSPLSYVLVVLTSAAGYAGSLLHWTRADHP</sequence>
<dbReference type="Pfam" id="PF12730">
    <property type="entry name" value="ABC2_membrane_4"/>
    <property type="match status" value="1"/>
</dbReference>
<feature type="transmembrane region" description="Helical" evidence="1">
    <location>
        <begin position="163"/>
        <end position="183"/>
    </location>
</feature>
<feature type="transmembrane region" description="Helical" evidence="1">
    <location>
        <begin position="69"/>
        <end position="93"/>
    </location>
</feature>
<proteinExistence type="predicted"/>
<dbReference type="HOGENOM" id="CLU_093174_1_0_12"/>
<reference evidence="2 3" key="2">
    <citation type="journal article" date="2010" name="J. Bacteriol.">
        <title>Genome sequence of the polysaccharide-degrading, thermophilic anaerobe Spirochaeta thermophila DSM 6192.</title>
        <authorList>
            <person name="Angelov A."/>
            <person name="Liebl S."/>
            <person name="Ballschmiter M."/>
            <person name="Bomeke M."/>
            <person name="Lehmann R."/>
            <person name="Liesegang H."/>
            <person name="Daniel R."/>
            <person name="Liebl W."/>
        </authorList>
    </citation>
    <scope>NUCLEOTIDE SEQUENCE [LARGE SCALE GENOMIC DNA]</scope>
    <source>
        <strain evidence="3">ATCC 49972 / DSM 6192 / RI 19.B1</strain>
    </source>
</reference>
<keyword evidence="1" id="KW-0812">Transmembrane</keyword>
<dbReference type="Proteomes" id="UP000001296">
    <property type="component" value="Chromosome"/>
</dbReference>